<accession>A0A5A4N161</accession>
<dbReference type="Proteomes" id="UP000321657">
    <property type="component" value="Segment"/>
</dbReference>
<evidence type="ECO:0000313" key="2">
    <source>
        <dbReference type="Proteomes" id="UP000321657"/>
    </source>
</evidence>
<evidence type="ECO:0000313" key="1">
    <source>
        <dbReference type="EMBL" id="AYD80608.1"/>
    </source>
</evidence>
<reference evidence="1 2" key="1">
    <citation type="submission" date="2018-08" db="EMBL/GenBank/DDBJ databases">
        <title>Characterization and comparative genomics of a group of B3-like Pseudomonas phages.</title>
        <authorList>
            <person name="Cazares A."/>
            <person name="Carballo-Ontiveros M.A."/>
            <person name="Guarneros G."/>
        </authorList>
    </citation>
    <scope>NUCLEOTIDE SEQUENCE [LARGE SCALE GENOMIC DNA]</scope>
</reference>
<gene>
    <name evidence="1" type="ORF">Ps59_20</name>
</gene>
<protein>
    <submittedName>
        <fullName evidence="1">Uncharacterized protein</fullName>
    </submittedName>
</protein>
<sequence>MANEKAKITFYRIDQSGFYRWGGEEPEFGGTAEMLNELHQWSQGKQLAETKTYEPADGSDLLPVYLMDITPGQDSWLVTMWNQTPSVDGNFAAAMGNSQVGNTEVVLKEIPEGGIPGFATYFWFLPERNVFASIKFQHLITGQKPMQEYMESYLTLYSSHAVLTEPDEGVDIELAGYRQRPDAAIQDVSPRFRTALLKKPGDHDLLIERADQIRKIHRKTTLHLNREPELAFWQRLLQKSHLRQPQVLPDNVRVKYELKVQLDREQVEQIIVSWIDAHDREWDDYGFQLKGEASPHWLSHSIARDEFQLDVIRDNLEVVNARSLLGAIEGRRQAILGIL</sequence>
<proteinExistence type="predicted"/>
<dbReference type="EMBL" id="MH719195">
    <property type="protein sequence ID" value="AYD80608.1"/>
    <property type="molecule type" value="Genomic_DNA"/>
</dbReference>
<organism evidence="1 2">
    <name type="scientific">Pseudomonas phage Ps59</name>
    <dbReference type="NCBI Taxonomy" id="2301639"/>
    <lineage>
        <taxon>Viruses</taxon>
        <taxon>Duplodnaviria</taxon>
        <taxon>Heunggongvirae</taxon>
        <taxon>Uroviricota</taxon>
        <taxon>Caudoviricetes</taxon>
        <taxon>Guarnerosvirinae</taxon>
        <taxon>Torontovirus</taxon>
        <taxon>Torontovirus Ps59</taxon>
    </lineage>
</organism>
<keyword evidence="2" id="KW-1185">Reference proteome</keyword>
<name>A0A5A4N161_9CAUD</name>